<dbReference type="SMART" id="SM00546">
    <property type="entry name" value="CUE"/>
    <property type="match status" value="1"/>
</dbReference>
<dbReference type="OMA" id="LQMSDPN"/>
<feature type="region of interest" description="Disordered" evidence="1">
    <location>
        <begin position="150"/>
        <end position="262"/>
    </location>
</feature>
<feature type="compositionally biased region" description="Low complexity" evidence="1">
    <location>
        <begin position="424"/>
        <end position="438"/>
    </location>
</feature>
<dbReference type="eggNOG" id="ENOG502S9QN">
    <property type="taxonomic scope" value="Eukaryota"/>
</dbReference>
<dbReference type="GO" id="GO:0043130">
    <property type="term" value="F:ubiquitin binding"/>
    <property type="evidence" value="ECO:0007669"/>
    <property type="project" value="InterPro"/>
</dbReference>
<keyword evidence="4" id="KW-1185">Reference proteome</keyword>
<protein>
    <recommendedName>
        <fullName evidence="2">CUE domain-containing protein</fullName>
    </recommendedName>
</protein>
<dbReference type="SUPFAM" id="SSF46934">
    <property type="entry name" value="UBA-like"/>
    <property type="match status" value="1"/>
</dbReference>
<organism evidence="3 4">
    <name type="scientific">Kalmanozyma brasiliensis (strain GHG001)</name>
    <name type="common">Yeast</name>
    <name type="synonym">Pseudozyma brasiliensis</name>
    <dbReference type="NCBI Taxonomy" id="1365824"/>
    <lineage>
        <taxon>Eukaryota</taxon>
        <taxon>Fungi</taxon>
        <taxon>Dikarya</taxon>
        <taxon>Basidiomycota</taxon>
        <taxon>Ustilaginomycotina</taxon>
        <taxon>Ustilaginomycetes</taxon>
        <taxon>Ustilaginales</taxon>
        <taxon>Ustilaginaceae</taxon>
        <taxon>Kalmanozyma</taxon>
    </lineage>
</organism>
<evidence type="ECO:0000259" key="2">
    <source>
        <dbReference type="PROSITE" id="PS51140"/>
    </source>
</evidence>
<feature type="compositionally biased region" description="Low complexity" evidence="1">
    <location>
        <begin position="162"/>
        <end position="173"/>
    </location>
</feature>
<dbReference type="AlphaFoldDB" id="V5ETR2"/>
<feature type="region of interest" description="Disordered" evidence="1">
    <location>
        <begin position="22"/>
        <end position="84"/>
    </location>
</feature>
<dbReference type="Gene3D" id="1.10.8.10">
    <property type="entry name" value="DNA helicase RuvA subunit, C-terminal domain"/>
    <property type="match status" value="1"/>
</dbReference>
<dbReference type="FunFam" id="1.10.8.10:FF:000064">
    <property type="entry name" value="Similar to CUE domain-containing protein"/>
    <property type="match status" value="1"/>
</dbReference>
<dbReference type="GO" id="GO:0031624">
    <property type="term" value="F:ubiquitin conjugating enzyme binding"/>
    <property type="evidence" value="ECO:0007669"/>
    <property type="project" value="TreeGrafter"/>
</dbReference>
<feature type="compositionally biased region" description="Basic and acidic residues" evidence="1">
    <location>
        <begin position="486"/>
        <end position="497"/>
    </location>
</feature>
<evidence type="ECO:0000256" key="1">
    <source>
        <dbReference type="SAM" id="MobiDB-lite"/>
    </source>
</evidence>
<feature type="compositionally biased region" description="Acidic residues" evidence="1">
    <location>
        <begin position="524"/>
        <end position="548"/>
    </location>
</feature>
<evidence type="ECO:0000313" key="4">
    <source>
        <dbReference type="Proteomes" id="UP000019377"/>
    </source>
</evidence>
<dbReference type="PROSITE" id="PS51140">
    <property type="entry name" value="CUE"/>
    <property type="match status" value="1"/>
</dbReference>
<dbReference type="Proteomes" id="UP000019377">
    <property type="component" value="Unassembled WGS sequence"/>
</dbReference>
<feature type="compositionally biased region" description="Low complexity" evidence="1">
    <location>
        <begin position="338"/>
        <end position="356"/>
    </location>
</feature>
<dbReference type="STRING" id="1365824.V5ETR2"/>
<dbReference type="RefSeq" id="XP_016291457.1">
    <property type="nucleotide sequence ID" value="XM_016437908.1"/>
</dbReference>
<feature type="compositionally biased region" description="Polar residues" evidence="1">
    <location>
        <begin position="357"/>
        <end position="370"/>
    </location>
</feature>
<dbReference type="Pfam" id="PF02845">
    <property type="entry name" value="CUE"/>
    <property type="match status" value="1"/>
</dbReference>
<dbReference type="GO" id="GO:0006511">
    <property type="term" value="P:ubiquitin-dependent protein catabolic process"/>
    <property type="evidence" value="ECO:0007669"/>
    <property type="project" value="TreeGrafter"/>
</dbReference>
<feature type="compositionally biased region" description="Low complexity" evidence="1">
    <location>
        <begin position="304"/>
        <end position="325"/>
    </location>
</feature>
<feature type="compositionally biased region" description="Gly residues" evidence="1">
    <location>
        <begin position="174"/>
        <end position="184"/>
    </location>
</feature>
<feature type="compositionally biased region" description="Polar residues" evidence="1">
    <location>
        <begin position="62"/>
        <end position="81"/>
    </location>
</feature>
<dbReference type="InterPro" id="IPR003892">
    <property type="entry name" value="CUE"/>
</dbReference>
<dbReference type="GO" id="GO:0005737">
    <property type="term" value="C:cytoplasm"/>
    <property type="evidence" value="ECO:0007669"/>
    <property type="project" value="TreeGrafter"/>
</dbReference>
<reference evidence="4" key="1">
    <citation type="journal article" date="2013" name="Genome Announc.">
        <title>Draft genome sequence of Pseudozyma brasiliensis sp. nov. strain GHG001, a high producer of endo-1,4-xylanase isolated from an insect pest of sugarcane.</title>
        <authorList>
            <person name="Oliveira J.V.D.C."/>
            <person name="dos Santos R.A.C."/>
            <person name="Borges T.A."/>
            <person name="Riano-Pachon D.M."/>
            <person name="Goldman G.H."/>
        </authorList>
    </citation>
    <scope>NUCLEOTIDE SEQUENCE [LARGE SCALE GENOMIC DNA]</scope>
    <source>
        <strain evidence="4">GHG001</strain>
    </source>
</reference>
<name>V5ETR2_KALBG</name>
<feature type="compositionally biased region" description="Polar residues" evidence="1">
    <location>
        <begin position="29"/>
        <end position="42"/>
    </location>
</feature>
<dbReference type="GeneID" id="27420586"/>
<feature type="region of interest" description="Disordered" evidence="1">
    <location>
        <begin position="419"/>
        <end position="502"/>
    </location>
</feature>
<accession>V5ETR2</accession>
<feature type="compositionally biased region" description="Polar residues" evidence="1">
    <location>
        <begin position="451"/>
        <end position="460"/>
    </location>
</feature>
<dbReference type="OrthoDB" id="9942608at2759"/>
<feature type="domain" description="CUE" evidence="2">
    <location>
        <begin position="84"/>
        <end position="127"/>
    </location>
</feature>
<dbReference type="PANTHER" id="PTHR16461:SF5">
    <property type="entry name" value="TOLL-INTERACTING PROTEIN"/>
    <property type="match status" value="1"/>
</dbReference>
<proteinExistence type="predicted"/>
<dbReference type="InterPro" id="IPR009060">
    <property type="entry name" value="UBA-like_sf"/>
</dbReference>
<sequence>MSEPVQKGEIDLTSLDQALNDGEAASKVSAETLQKNSDTLSQPPADVGKIAAASQDKVPSPATLSPSSPRAMSPSTATTQPMAELPPAVAELKLMFPDLDNDTIAAVLASRGGDQEGAVNALLQMSDPEFKPSTTETRTDSDALLAQSMAMEEEQRHHEAMARQAQQAQQASMGRGGGGAGAFFGGLLNSDARDTQTSSAPSYDPNALTYQPRVRRGAPGNAAGAAAAGARASYLPPNHPPPPAASPSYERGDSVIPGMPGAKEAKQWQEEINRMAETGLARAATTFSNFRQKASAAFNNPQDGQGQPGAAGTTTTSTGTASGPGFAQAFQNFRNNATGRGSSTSSQGPTTTSATSPHQFTSPRTPQASEYDQDPSPVSENELAKIIQRGGGSGGSSNNASAGKARALAERYGLGIKNGGRDGAGAAQSGTTSTTGASDFAGWDQAGRTPISISDNTTPKASEGKASMDSIARMDAASGRGITSPRLDRSPSKERATGGKVGAAAVGGAAVGAGVGAALGSEHDDGDADGDGDSDDLEYVSNPFEDED</sequence>
<feature type="compositionally biased region" description="Low complexity" evidence="1">
    <location>
        <begin position="217"/>
        <end position="236"/>
    </location>
</feature>
<dbReference type="EMBL" id="KI545873">
    <property type="protein sequence ID" value="EST06468.1"/>
    <property type="molecule type" value="Genomic_DNA"/>
</dbReference>
<feature type="region of interest" description="Disordered" evidence="1">
    <location>
        <begin position="297"/>
        <end position="379"/>
    </location>
</feature>
<evidence type="ECO:0000313" key="3">
    <source>
        <dbReference type="EMBL" id="EST06468.1"/>
    </source>
</evidence>
<dbReference type="PANTHER" id="PTHR16461">
    <property type="entry name" value="TOLL-INTERACTING PROTEIN"/>
    <property type="match status" value="1"/>
</dbReference>
<feature type="region of interest" description="Disordered" evidence="1">
    <location>
        <begin position="516"/>
        <end position="548"/>
    </location>
</feature>
<gene>
    <name evidence="3" type="ORF">PSEUBRA_SCAF3g03971</name>
</gene>
<dbReference type="HOGENOM" id="CLU_505438_0_0_1"/>